<dbReference type="InterPro" id="IPR052516">
    <property type="entry name" value="N-heterocyclic_Hydroxylase"/>
</dbReference>
<comment type="caution">
    <text evidence="2">The sequence shown here is derived from an EMBL/GenBank/DDBJ whole genome shotgun (WGS) entry which is preliminary data.</text>
</comment>
<sequence length="730" mass="80500">MSNIKNISRRSFVKSVGLASGGLILACNTPVFSDKDKKPENLVDFNPNLFVQLNSDGSLILIASRSEMGNGVRTSLPSVIADEMDADWSRVSVQQAVGDKKYGDQNTDGSRSIRYLYEPMRKMGAMARVMLITAAAQKWQVPETECSAENHFILHTSGKKIAFGDLVEIAKTLEIPSEENLKYKSPKDFKYIGKYLKGIDAKEYGNGSAIFGLDKRLPNMKFVAIARCPVTFGTVKSFDKTEALKISGVVDVIEIPRIEKPFGALGGIAVIATNTWAAFKGKEALKIEWDFGDNQVYDSDQYMNQITENVHKQGKIGKDLGNVNNAFKNAAKTIESTFQLPHLAHTPMEVPNAVAWVQGDSCEVWAPTQAPQSTRKEVTDYLETTEDKVTINVTFLGGGFGRKSKPDYVVEAVIASKTINAPVQVVWTREDDIKHGYYHTVSAQYLKASLDKNGNVTGWLHRFALPSITSTFMPGVDYAAGFEISSAANVPFDIKNLKVEIGQAPAHVRIGWLRSVINIPHGFSINVFADELAYAANKDPLEFRLNLIGNDRIEDTKDPIKYNTARLKNVLKIAAKNADWGKELPEGHAFGLAVHYSFYSYVASIVEVSMKNNKVKVHNIYTVIDCGIVVNKNTVTAQMEGAAIFGMSLAYYGKITAKNGAIEQGNYNDYKMIRMNEIPKVHVEIVESTENPTGVGEPGVPVIAPAIVNAIYKITGKRYYNLPLSDYDLV</sequence>
<accession>A0A3D9RSJ2</accession>
<dbReference type="PROSITE" id="PS51318">
    <property type="entry name" value="TAT"/>
    <property type="match status" value="1"/>
</dbReference>
<dbReference type="OrthoDB" id="9767994at2"/>
<dbReference type="PIRSF" id="PIRSF036389">
    <property type="entry name" value="IOR_B"/>
    <property type="match status" value="1"/>
</dbReference>
<evidence type="ECO:0000313" key="2">
    <source>
        <dbReference type="EMBL" id="REE82890.1"/>
    </source>
</evidence>
<dbReference type="Pfam" id="PF02738">
    <property type="entry name" value="MoCoBD_1"/>
    <property type="match status" value="1"/>
</dbReference>
<dbReference type="Proteomes" id="UP000256429">
    <property type="component" value="Unassembled WGS sequence"/>
</dbReference>
<dbReference type="AlphaFoldDB" id="A0A3D9RSJ2"/>
<organism evidence="2 3">
    <name type="scientific">Lutibacter oceani</name>
    <dbReference type="NCBI Taxonomy" id="1853311"/>
    <lineage>
        <taxon>Bacteria</taxon>
        <taxon>Pseudomonadati</taxon>
        <taxon>Bacteroidota</taxon>
        <taxon>Flavobacteriia</taxon>
        <taxon>Flavobacteriales</taxon>
        <taxon>Flavobacteriaceae</taxon>
        <taxon>Lutibacter</taxon>
    </lineage>
</organism>
<dbReference type="GO" id="GO:0016491">
    <property type="term" value="F:oxidoreductase activity"/>
    <property type="evidence" value="ECO:0007669"/>
    <property type="project" value="InterPro"/>
</dbReference>
<dbReference type="SUPFAM" id="SSF56003">
    <property type="entry name" value="Molybdenum cofactor-binding domain"/>
    <property type="match status" value="2"/>
</dbReference>
<keyword evidence="3" id="KW-1185">Reference proteome</keyword>
<dbReference type="InterPro" id="IPR012368">
    <property type="entry name" value="OxRdtase_Mopterin-bd_su_IorB"/>
</dbReference>
<dbReference type="InterPro" id="IPR008274">
    <property type="entry name" value="AldOxase/xan_DH_MoCoBD1"/>
</dbReference>
<dbReference type="PANTHER" id="PTHR47495">
    <property type="entry name" value="ALDEHYDE DEHYDROGENASE"/>
    <property type="match status" value="1"/>
</dbReference>
<dbReference type="EMBL" id="QTTQ01000009">
    <property type="protein sequence ID" value="REE82890.1"/>
    <property type="molecule type" value="Genomic_DNA"/>
</dbReference>
<dbReference type="InterPro" id="IPR006311">
    <property type="entry name" value="TAT_signal"/>
</dbReference>
<evidence type="ECO:0000313" key="3">
    <source>
        <dbReference type="Proteomes" id="UP000256429"/>
    </source>
</evidence>
<dbReference type="InterPro" id="IPR037165">
    <property type="entry name" value="AldOxase/xan_DH_Mopterin-bd_sf"/>
</dbReference>
<evidence type="ECO:0000259" key="1">
    <source>
        <dbReference type="SMART" id="SM01008"/>
    </source>
</evidence>
<protein>
    <submittedName>
        <fullName evidence="2">Isoquinoline 1-oxidoreductase beta subunit</fullName>
    </submittedName>
</protein>
<dbReference type="InterPro" id="IPR046867">
    <property type="entry name" value="AldOxase/xan_DH_MoCoBD2"/>
</dbReference>
<dbReference type="Gene3D" id="3.30.365.10">
    <property type="entry name" value="Aldehyde oxidase/xanthine dehydrogenase, molybdopterin binding domain"/>
    <property type="match status" value="4"/>
</dbReference>
<dbReference type="SMART" id="SM01008">
    <property type="entry name" value="Ald_Xan_dh_C"/>
    <property type="match status" value="1"/>
</dbReference>
<dbReference type="RefSeq" id="WP_115877594.1">
    <property type="nucleotide sequence ID" value="NZ_QTTQ01000009.1"/>
</dbReference>
<reference evidence="2 3" key="1">
    <citation type="submission" date="2018-08" db="EMBL/GenBank/DDBJ databases">
        <title>Genomic Encyclopedia of Type Strains, Phase III (KMG-III): the genomes of soil and plant-associated and newly described type strains.</title>
        <authorList>
            <person name="Whitman W."/>
        </authorList>
    </citation>
    <scope>NUCLEOTIDE SEQUENCE [LARGE SCALE GENOMIC DNA]</scope>
    <source>
        <strain evidence="2 3">325-5</strain>
    </source>
</reference>
<dbReference type="InterPro" id="IPR000674">
    <property type="entry name" value="Ald_Oxase/Xan_DH_a/b"/>
</dbReference>
<dbReference type="Pfam" id="PF20256">
    <property type="entry name" value="MoCoBD_2"/>
    <property type="match status" value="2"/>
</dbReference>
<dbReference type="PANTHER" id="PTHR47495:SF3">
    <property type="entry name" value="BLR6219 PROTEIN"/>
    <property type="match status" value="1"/>
</dbReference>
<proteinExistence type="predicted"/>
<gene>
    <name evidence="2" type="ORF">BX611_0165</name>
</gene>
<dbReference type="PROSITE" id="PS51257">
    <property type="entry name" value="PROKAR_LIPOPROTEIN"/>
    <property type="match status" value="1"/>
</dbReference>
<name>A0A3D9RSJ2_9FLAO</name>
<dbReference type="Gene3D" id="3.90.1170.50">
    <property type="entry name" value="Aldehyde oxidase/xanthine dehydrogenase, a/b hammerhead"/>
    <property type="match status" value="1"/>
</dbReference>
<feature type="domain" description="Aldehyde oxidase/xanthine dehydrogenase a/b hammerhead" evidence="1">
    <location>
        <begin position="206"/>
        <end position="293"/>
    </location>
</feature>